<accession>A0AAD9KZZ6</accession>
<protein>
    <submittedName>
        <fullName evidence="1">Uncharacterized protein</fullName>
    </submittedName>
</protein>
<dbReference type="AlphaFoldDB" id="A0AAD9KZZ6"/>
<gene>
    <name evidence="1" type="ORF">NP493_462g02027</name>
</gene>
<proteinExistence type="predicted"/>
<evidence type="ECO:0000313" key="2">
    <source>
        <dbReference type="Proteomes" id="UP001209878"/>
    </source>
</evidence>
<evidence type="ECO:0000313" key="1">
    <source>
        <dbReference type="EMBL" id="KAK2180015.1"/>
    </source>
</evidence>
<sequence>MKCPKTEFVGLMRVVAAVCASVAEFNEGIGMTIERTFALMAIPTGQQRKKSARKAD</sequence>
<reference evidence="1" key="1">
    <citation type="journal article" date="2023" name="Mol. Biol. Evol.">
        <title>Third-Generation Sequencing Reveals the Adaptive Role of the Epigenome in Three Deep-Sea Polychaetes.</title>
        <authorList>
            <person name="Perez M."/>
            <person name="Aroh O."/>
            <person name="Sun Y."/>
            <person name="Lan Y."/>
            <person name="Juniper S.K."/>
            <person name="Young C.R."/>
            <person name="Angers B."/>
            <person name="Qian P.Y."/>
        </authorList>
    </citation>
    <scope>NUCLEOTIDE SEQUENCE</scope>
    <source>
        <strain evidence="1">R07B-5</strain>
    </source>
</reference>
<keyword evidence="2" id="KW-1185">Reference proteome</keyword>
<dbReference type="EMBL" id="JAODUO010000462">
    <property type="protein sequence ID" value="KAK2180015.1"/>
    <property type="molecule type" value="Genomic_DNA"/>
</dbReference>
<comment type="caution">
    <text evidence="1">The sequence shown here is derived from an EMBL/GenBank/DDBJ whole genome shotgun (WGS) entry which is preliminary data.</text>
</comment>
<name>A0AAD9KZZ6_RIDPI</name>
<dbReference type="Proteomes" id="UP001209878">
    <property type="component" value="Unassembled WGS sequence"/>
</dbReference>
<organism evidence="1 2">
    <name type="scientific">Ridgeia piscesae</name>
    <name type="common">Tubeworm</name>
    <dbReference type="NCBI Taxonomy" id="27915"/>
    <lineage>
        <taxon>Eukaryota</taxon>
        <taxon>Metazoa</taxon>
        <taxon>Spiralia</taxon>
        <taxon>Lophotrochozoa</taxon>
        <taxon>Annelida</taxon>
        <taxon>Polychaeta</taxon>
        <taxon>Sedentaria</taxon>
        <taxon>Canalipalpata</taxon>
        <taxon>Sabellida</taxon>
        <taxon>Siboglinidae</taxon>
        <taxon>Ridgeia</taxon>
    </lineage>
</organism>